<evidence type="ECO:0000256" key="4">
    <source>
        <dbReference type="ARBA" id="ARBA00022989"/>
    </source>
</evidence>
<feature type="transmembrane region" description="Helical" evidence="6">
    <location>
        <begin position="87"/>
        <end position="108"/>
    </location>
</feature>
<keyword evidence="2" id="KW-1003">Cell membrane</keyword>
<feature type="transmembrane region" description="Helical" evidence="6">
    <location>
        <begin position="114"/>
        <end position="131"/>
    </location>
</feature>
<keyword evidence="4 6" id="KW-1133">Transmembrane helix</keyword>
<sequence length="330" mass="34964">MTRSVRLSRISPVLIILGIAITLAIAGEVRPSIYATSVTIGFFSLLALPLGLLYGQGGAISLAQGGFAAVGAFTTAILTVKFGWSPFASLVVSVGLPAILAFVIARPLLRLPELSLALVTISLVMIFKVVFERAERLTGGYNGITGIAPLPIIGVERSYAHWTVWTAVLIVAYCYASYVESGRGRALNAIRVDRLLAESTGTNVALELSSLFSLSAGIAGFAGWFYAHYIGFMAPDSLDPTLSANILFMVVLGGRKSVLGPIVGASLFTLASDLLPGTVTQGMIFGSLLIVILVFFPDGIVSPGMMRWTRRRATTIPEAKNTPGVRLERA</sequence>
<gene>
    <name evidence="7" type="ORF">E4K65_04290</name>
</gene>
<feature type="transmembrane region" description="Helical" evidence="6">
    <location>
        <begin position="6"/>
        <end position="26"/>
    </location>
</feature>
<evidence type="ECO:0000256" key="6">
    <source>
        <dbReference type="SAM" id="Phobius"/>
    </source>
</evidence>
<evidence type="ECO:0000313" key="8">
    <source>
        <dbReference type="Proteomes" id="UP000297966"/>
    </source>
</evidence>
<evidence type="ECO:0000256" key="3">
    <source>
        <dbReference type="ARBA" id="ARBA00022692"/>
    </source>
</evidence>
<dbReference type="RefSeq" id="WP_135173034.1">
    <property type="nucleotide sequence ID" value="NZ_SPQT01000001.1"/>
</dbReference>
<comment type="subcellular location">
    <subcellularLocation>
        <location evidence="1">Cell membrane</location>
        <topology evidence="1">Multi-pass membrane protein</topology>
    </subcellularLocation>
</comment>
<dbReference type="OrthoDB" id="9814461at2"/>
<dbReference type="Pfam" id="PF02653">
    <property type="entry name" value="BPD_transp_2"/>
    <property type="match status" value="1"/>
</dbReference>
<comment type="caution">
    <text evidence="7">The sequence shown here is derived from an EMBL/GenBank/DDBJ whole genome shotgun (WGS) entry which is preliminary data.</text>
</comment>
<feature type="transmembrane region" description="Helical" evidence="6">
    <location>
        <begin position="283"/>
        <end position="301"/>
    </location>
</feature>
<dbReference type="PANTHER" id="PTHR30482">
    <property type="entry name" value="HIGH-AFFINITY BRANCHED-CHAIN AMINO ACID TRANSPORT SYSTEM PERMEASE"/>
    <property type="match status" value="1"/>
</dbReference>
<keyword evidence="3 6" id="KW-0812">Transmembrane</keyword>
<protein>
    <submittedName>
        <fullName evidence="7">Branched-chain amino acid ABC transporter permease</fullName>
    </submittedName>
</protein>
<dbReference type="EMBL" id="SPQT01000001">
    <property type="protein sequence ID" value="TFV51292.1"/>
    <property type="molecule type" value="Genomic_DNA"/>
</dbReference>
<dbReference type="Proteomes" id="UP000297966">
    <property type="component" value="Unassembled WGS sequence"/>
</dbReference>
<keyword evidence="5 6" id="KW-0472">Membrane</keyword>
<dbReference type="GO" id="GO:0005886">
    <property type="term" value="C:plasma membrane"/>
    <property type="evidence" value="ECO:0007669"/>
    <property type="project" value="UniProtKB-SubCell"/>
</dbReference>
<feature type="transmembrane region" description="Helical" evidence="6">
    <location>
        <begin position="211"/>
        <end position="234"/>
    </location>
</feature>
<feature type="transmembrane region" description="Helical" evidence="6">
    <location>
        <begin position="33"/>
        <end position="54"/>
    </location>
</feature>
<evidence type="ECO:0000256" key="2">
    <source>
        <dbReference type="ARBA" id="ARBA00022475"/>
    </source>
</evidence>
<feature type="transmembrane region" description="Helical" evidence="6">
    <location>
        <begin position="159"/>
        <end position="178"/>
    </location>
</feature>
<evidence type="ECO:0000256" key="5">
    <source>
        <dbReference type="ARBA" id="ARBA00023136"/>
    </source>
</evidence>
<evidence type="ECO:0000256" key="1">
    <source>
        <dbReference type="ARBA" id="ARBA00004651"/>
    </source>
</evidence>
<dbReference type="CDD" id="cd06581">
    <property type="entry name" value="TM_PBP1_LivM_like"/>
    <property type="match status" value="1"/>
</dbReference>
<evidence type="ECO:0000313" key="7">
    <source>
        <dbReference type="EMBL" id="TFV51292.1"/>
    </source>
</evidence>
<dbReference type="PANTHER" id="PTHR30482:SF10">
    <property type="entry name" value="HIGH-AFFINITY BRANCHED-CHAIN AMINO ACID TRANSPORT PROTEIN BRAE"/>
    <property type="match status" value="1"/>
</dbReference>
<dbReference type="AlphaFoldDB" id="A0A4Y9M818"/>
<keyword evidence="8" id="KW-1185">Reference proteome</keyword>
<organism evidence="7 8">
    <name type="scientific">Bradyrhizobium niftali</name>
    <dbReference type="NCBI Taxonomy" id="2560055"/>
    <lineage>
        <taxon>Bacteria</taxon>
        <taxon>Pseudomonadati</taxon>
        <taxon>Pseudomonadota</taxon>
        <taxon>Alphaproteobacteria</taxon>
        <taxon>Hyphomicrobiales</taxon>
        <taxon>Nitrobacteraceae</taxon>
        <taxon>Bradyrhizobium</taxon>
    </lineage>
</organism>
<name>A0A4Y9M818_9BRAD</name>
<dbReference type="GO" id="GO:0015658">
    <property type="term" value="F:branched-chain amino acid transmembrane transporter activity"/>
    <property type="evidence" value="ECO:0007669"/>
    <property type="project" value="InterPro"/>
</dbReference>
<accession>A0A4Y9M818</accession>
<dbReference type="InterPro" id="IPR001851">
    <property type="entry name" value="ABC_transp_permease"/>
</dbReference>
<proteinExistence type="predicted"/>
<dbReference type="InterPro" id="IPR043428">
    <property type="entry name" value="LivM-like"/>
</dbReference>
<reference evidence="7 8" key="1">
    <citation type="submission" date="2019-03" db="EMBL/GenBank/DDBJ databases">
        <title>Bradyrhizobium diversity isolated from nodules of Chamaecrista fasciculata.</title>
        <authorList>
            <person name="Klepa M.S."/>
            <person name="Urquiaga M.O."/>
            <person name="Hungria M."/>
            <person name="Delamuta J.R."/>
        </authorList>
    </citation>
    <scope>NUCLEOTIDE SEQUENCE [LARGE SCALE GENOMIC DNA]</scope>
    <source>
        <strain evidence="7 8">CNPSo 3448</strain>
    </source>
</reference>